<dbReference type="InterPro" id="IPR001965">
    <property type="entry name" value="Znf_PHD"/>
</dbReference>
<evidence type="ECO:0000259" key="5">
    <source>
        <dbReference type="PROSITE" id="PS50081"/>
    </source>
</evidence>
<protein>
    <recommendedName>
        <fullName evidence="5">Phorbol-ester/DAG-type domain-containing protein</fullName>
    </recommendedName>
</protein>
<keyword evidence="3" id="KW-0863">Zinc-finger</keyword>
<feature type="domain" description="Phorbol-ester/DAG-type" evidence="5">
    <location>
        <begin position="252"/>
        <end position="301"/>
    </location>
</feature>
<dbReference type="InterPro" id="IPR004146">
    <property type="entry name" value="DC1"/>
</dbReference>
<dbReference type="Pfam" id="PF03107">
    <property type="entry name" value="C1_2"/>
    <property type="match status" value="5"/>
</dbReference>
<keyword evidence="4" id="KW-0862">Zinc</keyword>
<gene>
    <name evidence="6" type="ORF">LSAT_V11C600329220</name>
</gene>
<keyword evidence="2" id="KW-0677">Repeat</keyword>
<organism evidence="6 7">
    <name type="scientific">Lactuca sativa</name>
    <name type="common">Garden lettuce</name>
    <dbReference type="NCBI Taxonomy" id="4236"/>
    <lineage>
        <taxon>Eukaryota</taxon>
        <taxon>Viridiplantae</taxon>
        <taxon>Streptophyta</taxon>
        <taxon>Embryophyta</taxon>
        <taxon>Tracheophyta</taxon>
        <taxon>Spermatophyta</taxon>
        <taxon>Magnoliopsida</taxon>
        <taxon>eudicotyledons</taxon>
        <taxon>Gunneridae</taxon>
        <taxon>Pentapetalae</taxon>
        <taxon>asterids</taxon>
        <taxon>campanulids</taxon>
        <taxon>Asterales</taxon>
        <taxon>Asteraceae</taxon>
        <taxon>Cichorioideae</taxon>
        <taxon>Cichorieae</taxon>
        <taxon>Lactucinae</taxon>
        <taxon>Lactuca</taxon>
    </lineage>
</organism>
<dbReference type="PROSITE" id="PS50081">
    <property type="entry name" value="ZF_DAG_PE_2"/>
    <property type="match status" value="1"/>
</dbReference>
<dbReference type="PANTHER" id="PTHR32410:SF216">
    <property type="entry name" value="PHORBOL-ESTER_DAG-TYPE DOMAIN-CONTAINING PROTEIN"/>
    <property type="match status" value="1"/>
</dbReference>
<accession>A0A9R1V912</accession>
<evidence type="ECO:0000256" key="2">
    <source>
        <dbReference type="ARBA" id="ARBA00022737"/>
    </source>
</evidence>
<comment type="caution">
    <text evidence="6">The sequence shown here is derived from an EMBL/GenBank/DDBJ whole genome shotgun (WGS) entry which is preliminary data.</text>
</comment>
<dbReference type="OrthoDB" id="938199at2759"/>
<evidence type="ECO:0000313" key="6">
    <source>
        <dbReference type="EMBL" id="KAJ0200637.1"/>
    </source>
</evidence>
<dbReference type="Proteomes" id="UP000235145">
    <property type="component" value="Unassembled WGS sequence"/>
</dbReference>
<name>A0A9R1V912_LACSA</name>
<dbReference type="GO" id="GO:0008270">
    <property type="term" value="F:zinc ion binding"/>
    <property type="evidence" value="ECO:0007669"/>
    <property type="project" value="UniProtKB-KW"/>
</dbReference>
<dbReference type="InterPro" id="IPR046349">
    <property type="entry name" value="C1-like_sf"/>
</dbReference>
<dbReference type="PANTHER" id="PTHR32410">
    <property type="entry name" value="CYSTEINE/HISTIDINE-RICH C1 DOMAIN FAMILY PROTEIN"/>
    <property type="match status" value="1"/>
</dbReference>
<dbReference type="SUPFAM" id="SSF57889">
    <property type="entry name" value="Cysteine-rich domain"/>
    <property type="match status" value="4"/>
</dbReference>
<evidence type="ECO:0000256" key="3">
    <source>
        <dbReference type="ARBA" id="ARBA00022771"/>
    </source>
</evidence>
<proteinExistence type="predicted"/>
<dbReference type="EMBL" id="NBSK02000006">
    <property type="protein sequence ID" value="KAJ0200637.1"/>
    <property type="molecule type" value="Genomic_DNA"/>
</dbReference>
<dbReference type="SMART" id="SM00109">
    <property type="entry name" value="C1"/>
    <property type="match status" value="2"/>
</dbReference>
<evidence type="ECO:0000256" key="1">
    <source>
        <dbReference type="ARBA" id="ARBA00022723"/>
    </source>
</evidence>
<sequence length="589" mass="67250">MPLRPSFYIFFNAKGLHVYHFPFNMDITKEREDMEEINHFSHSHPLKLVNMETILGANFDSRGGGGGEEKEKPGVIGCYACQNPISSGFAYGCTQCRHFMHKKCSQVAAVLNLPSIYEHPLTVFDFGYTKSASWSCYVCRNQCKIKGFCYCYSTHTVFNACIDCCLIEIARKAEADAIKEAGRIKIEHNGHPQHILTLQLRSASFRCDACNTKDEGFFYLCDSCDFMIHKTCASLAPTIQLPHHPNHELVLIYSLPEKVFKFAYYCEFCSIYIRRNDWLYHCANCRYFAHIKCALTAEQPCIQRDGPSTSTVDEDENGLLHFPMLDEFTDPLKLLHSEKLTQDDDDEKTEHQHWSHEHPLILHVQPQPNSMSDCSDPIEVCHGCVQPLSLPYYSCKDGCSFALHKYCAELPLKLQHPLHPDHSLVLINTWGHEKHNECNGCYSDGNTFLYRCETCKFYLDVNCAFLPRTIKHKSHKHPLIQVIDPRPLCNACDMWSEGISYACKACSFILGMHCAMRSPYSLGHRYCKGHEIPLTYPPVMDHPEDFFCDMRMKCTPNSPSIIVAIAKILFTVNALVESIIIQTFSKKAP</sequence>
<keyword evidence="1" id="KW-0479">Metal-binding</keyword>
<keyword evidence="7" id="KW-1185">Reference proteome</keyword>
<evidence type="ECO:0000313" key="7">
    <source>
        <dbReference type="Proteomes" id="UP000235145"/>
    </source>
</evidence>
<evidence type="ECO:0000256" key="4">
    <source>
        <dbReference type="ARBA" id="ARBA00022833"/>
    </source>
</evidence>
<dbReference type="Gene3D" id="3.30.60.20">
    <property type="match status" value="1"/>
</dbReference>
<dbReference type="AlphaFoldDB" id="A0A9R1V912"/>
<dbReference type="InterPro" id="IPR002219">
    <property type="entry name" value="PKC_DAG/PE"/>
</dbReference>
<reference evidence="6 7" key="1">
    <citation type="journal article" date="2017" name="Nat. Commun.">
        <title>Genome assembly with in vitro proximity ligation data and whole-genome triplication in lettuce.</title>
        <authorList>
            <person name="Reyes-Chin-Wo S."/>
            <person name="Wang Z."/>
            <person name="Yang X."/>
            <person name="Kozik A."/>
            <person name="Arikit S."/>
            <person name="Song C."/>
            <person name="Xia L."/>
            <person name="Froenicke L."/>
            <person name="Lavelle D.O."/>
            <person name="Truco M.J."/>
            <person name="Xia R."/>
            <person name="Zhu S."/>
            <person name="Xu C."/>
            <person name="Xu H."/>
            <person name="Xu X."/>
            <person name="Cox K."/>
            <person name="Korf I."/>
            <person name="Meyers B.C."/>
            <person name="Michelmore R.W."/>
        </authorList>
    </citation>
    <scope>NUCLEOTIDE SEQUENCE [LARGE SCALE GENOMIC DNA]</scope>
    <source>
        <strain evidence="7">cv. Salinas</strain>
        <tissue evidence="6">Seedlings</tissue>
    </source>
</reference>
<dbReference type="SMART" id="SM00249">
    <property type="entry name" value="PHD"/>
    <property type="match status" value="2"/>
</dbReference>
<dbReference type="InterPro" id="IPR053192">
    <property type="entry name" value="Vacuole_Formation_Reg"/>
</dbReference>